<evidence type="ECO:0000313" key="1">
    <source>
        <dbReference type="EMBL" id="VVA97571.1"/>
    </source>
</evidence>
<gene>
    <name evidence="1" type="ORF">ANE_LOCUS8016</name>
</gene>
<keyword evidence="2" id="KW-1185">Reference proteome</keyword>
<evidence type="ECO:0000313" key="2">
    <source>
        <dbReference type="Proteomes" id="UP000489600"/>
    </source>
</evidence>
<sequence length="166" mass="18928">MLMQNLEDFEDADEPVTVLTEGLYRRDSTEYNDENQWDLVGNGGATTRSGTLRRNGVIMFNYTQASLAIGPNRFYKRTIRRKGAWQLYTLVHYTTAAINGERPQFTCLMQTATLGDCCLMSSSNKQCISSPNSFFLHPLKTMRNNCLLLRHIVCYSFCDAEQIMAL</sequence>
<reference evidence="1" key="1">
    <citation type="submission" date="2019-07" db="EMBL/GenBank/DDBJ databases">
        <authorList>
            <person name="Dittberner H."/>
        </authorList>
    </citation>
    <scope>NUCLEOTIDE SEQUENCE [LARGE SCALE GENOMIC DNA]</scope>
</reference>
<comment type="caution">
    <text evidence="1">The sequence shown here is derived from an EMBL/GenBank/DDBJ whole genome shotgun (WGS) entry which is preliminary data.</text>
</comment>
<dbReference type="AlphaFoldDB" id="A0A565B7K5"/>
<protein>
    <submittedName>
        <fullName evidence="1">Uncharacterized protein</fullName>
    </submittedName>
</protein>
<accession>A0A565B7K5</accession>
<dbReference type="EMBL" id="CABITT030000003">
    <property type="protein sequence ID" value="VVA97571.1"/>
    <property type="molecule type" value="Genomic_DNA"/>
</dbReference>
<name>A0A565B7K5_9BRAS</name>
<dbReference type="Proteomes" id="UP000489600">
    <property type="component" value="Unassembled WGS sequence"/>
</dbReference>
<organism evidence="1 2">
    <name type="scientific">Arabis nemorensis</name>
    <dbReference type="NCBI Taxonomy" id="586526"/>
    <lineage>
        <taxon>Eukaryota</taxon>
        <taxon>Viridiplantae</taxon>
        <taxon>Streptophyta</taxon>
        <taxon>Embryophyta</taxon>
        <taxon>Tracheophyta</taxon>
        <taxon>Spermatophyta</taxon>
        <taxon>Magnoliopsida</taxon>
        <taxon>eudicotyledons</taxon>
        <taxon>Gunneridae</taxon>
        <taxon>Pentapetalae</taxon>
        <taxon>rosids</taxon>
        <taxon>malvids</taxon>
        <taxon>Brassicales</taxon>
        <taxon>Brassicaceae</taxon>
        <taxon>Arabideae</taxon>
        <taxon>Arabis</taxon>
    </lineage>
</organism>
<proteinExistence type="predicted"/>